<evidence type="ECO:0000256" key="2">
    <source>
        <dbReference type="SAM" id="MobiDB-lite"/>
    </source>
</evidence>
<dbReference type="Proteomes" id="UP000604046">
    <property type="component" value="Unassembled WGS sequence"/>
</dbReference>
<feature type="coiled-coil region" evidence="1">
    <location>
        <begin position="110"/>
        <end position="154"/>
    </location>
</feature>
<protein>
    <submittedName>
        <fullName evidence="3">Uncharacterized protein</fullName>
    </submittedName>
</protein>
<evidence type="ECO:0000313" key="4">
    <source>
        <dbReference type="Proteomes" id="UP000604046"/>
    </source>
</evidence>
<dbReference type="OrthoDB" id="10532455at2759"/>
<feature type="compositionally biased region" description="Low complexity" evidence="2">
    <location>
        <begin position="204"/>
        <end position="217"/>
    </location>
</feature>
<accession>A0A812R1J6</accession>
<gene>
    <name evidence="3" type="ORF">SNAT2548_LOCUS22538</name>
</gene>
<evidence type="ECO:0000313" key="3">
    <source>
        <dbReference type="EMBL" id="CAE7414612.1"/>
    </source>
</evidence>
<comment type="caution">
    <text evidence="3">The sequence shown here is derived from an EMBL/GenBank/DDBJ whole genome shotgun (WGS) entry which is preliminary data.</text>
</comment>
<feature type="region of interest" description="Disordered" evidence="2">
    <location>
        <begin position="194"/>
        <end position="217"/>
    </location>
</feature>
<proteinExistence type="predicted"/>
<dbReference type="EMBL" id="CAJNDS010002292">
    <property type="protein sequence ID" value="CAE7414612.1"/>
    <property type="molecule type" value="Genomic_DNA"/>
</dbReference>
<dbReference type="AlphaFoldDB" id="A0A812R1J6"/>
<keyword evidence="1" id="KW-0175">Coiled coil</keyword>
<evidence type="ECO:0000256" key="1">
    <source>
        <dbReference type="SAM" id="Coils"/>
    </source>
</evidence>
<keyword evidence="4" id="KW-1185">Reference proteome</keyword>
<reference evidence="3" key="1">
    <citation type="submission" date="2021-02" db="EMBL/GenBank/DDBJ databases">
        <authorList>
            <person name="Dougan E. K."/>
            <person name="Rhodes N."/>
            <person name="Thang M."/>
            <person name="Chan C."/>
        </authorList>
    </citation>
    <scope>NUCLEOTIDE SEQUENCE</scope>
</reference>
<organism evidence="3 4">
    <name type="scientific">Symbiodinium natans</name>
    <dbReference type="NCBI Taxonomy" id="878477"/>
    <lineage>
        <taxon>Eukaryota</taxon>
        <taxon>Sar</taxon>
        <taxon>Alveolata</taxon>
        <taxon>Dinophyceae</taxon>
        <taxon>Suessiales</taxon>
        <taxon>Symbiodiniaceae</taxon>
        <taxon>Symbiodinium</taxon>
    </lineage>
</organism>
<sequence>MEDTPPTLAGDELDVRAIQVWAASQEQVAEEVKRNFGAPIWWKDDVQKAVQNSPRAEGETPSVSAIAVARLACVMSTPSTTLMSRWSEDQEKLVSDPGVSKEVCRLSEDLLHARTERREAYRRLEDLQHRKQAAQAALAKAMEMEEETEEDELEDCHSIAPSENLSEHGEEQVKQRGWRGAKRMLGKGLKKIRVGRKTKSDSLTPPSATSPVSSVASGTRTCSRASALRSKAHIAEHVVRTLSPQKQRAWSITTELIVAFNRCRALSCLRPPTPKQLMVQDCTR</sequence>
<name>A0A812R1J6_9DINO</name>